<dbReference type="InterPro" id="IPR036271">
    <property type="entry name" value="Tet_transcr_reg_TetR-rel_C_sf"/>
</dbReference>
<evidence type="ECO:0000313" key="7">
    <source>
        <dbReference type="Proteomes" id="UP001153642"/>
    </source>
</evidence>
<keyword evidence="7" id="KW-1185">Reference proteome</keyword>
<dbReference type="PANTHER" id="PTHR47506:SF6">
    <property type="entry name" value="HTH-TYPE TRANSCRIPTIONAL REPRESSOR NEMR"/>
    <property type="match status" value="1"/>
</dbReference>
<name>A0ABT6FRF1_9FLAO</name>
<evidence type="ECO:0000259" key="5">
    <source>
        <dbReference type="PROSITE" id="PS50977"/>
    </source>
</evidence>
<reference evidence="6" key="1">
    <citation type="submission" date="2022-11" db="EMBL/GenBank/DDBJ databases">
        <title>High-quality draft genome sequence of Galbibacter sp. strain CMA-7.</title>
        <authorList>
            <person name="Wei L."/>
            <person name="Dong C."/>
            <person name="Shao Z."/>
        </authorList>
    </citation>
    <scope>NUCLEOTIDE SEQUENCE</scope>
    <source>
        <strain evidence="6">CMA-7</strain>
    </source>
</reference>
<dbReference type="PANTHER" id="PTHR47506">
    <property type="entry name" value="TRANSCRIPTIONAL REGULATORY PROTEIN"/>
    <property type="match status" value="1"/>
</dbReference>
<proteinExistence type="predicted"/>
<dbReference type="Pfam" id="PF16925">
    <property type="entry name" value="TetR_C_13"/>
    <property type="match status" value="1"/>
</dbReference>
<evidence type="ECO:0000256" key="4">
    <source>
        <dbReference type="PROSITE-ProRule" id="PRU00335"/>
    </source>
</evidence>
<dbReference type="InterPro" id="IPR011075">
    <property type="entry name" value="TetR_C"/>
</dbReference>
<keyword evidence="2 4" id="KW-0238">DNA-binding</keyword>
<dbReference type="PRINTS" id="PR00455">
    <property type="entry name" value="HTHTETR"/>
</dbReference>
<evidence type="ECO:0000256" key="3">
    <source>
        <dbReference type="ARBA" id="ARBA00023163"/>
    </source>
</evidence>
<dbReference type="InterPro" id="IPR001647">
    <property type="entry name" value="HTH_TetR"/>
</dbReference>
<dbReference type="Proteomes" id="UP001153642">
    <property type="component" value="Unassembled WGS sequence"/>
</dbReference>
<evidence type="ECO:0000256" key="2">
    <source>
        <dbReference type="ARBA" id="ARBA00023125"/>
    </source>
</evidence>
<dbReference type="Pfam" id="PF00440">
    <property type="entry name" value="TetR_N"/>
    <property type="match status" value="1"/>
</dbReference>
<evidence type="ECO:0000313" key="6">
    <source>
        <dbReference type="EMBL" id="MDG3585821.1"/>
    </source>
</evidence>
<dbReference type="Gene3D" id="1.10.357.10">
    <property type="entry name" value="Tetracycline Repressor, domain 2"/>
    <property type="match status" value="1"/>
</dbReference>
<comment type="caution">
    <text evidence="6">The sequence shown here is derived from an EMBL/GenBank/DDBJ whole genome shotgun (WGS) entry which is preliminary data.</text>
</comment>
<keyword evidence="1" id="KW-0805">Transcription regulation</keyword>
<dbReference type="EMBL" id="JAPMUA010000002">
    <property type="protein sequence ID" value="MDG3585821.1"/>
    <property type="molecule type" value="Genomic_DNA"/>
</dbReference>
<dbReference type="RefSeq" id="WP_277898926.1">
    <property type="nucleotide sequence ID" value="NZ_JAPMUA010000002.1"/>
</dbReference>
<feature type="DNA-binding region" description="H-T-H motif" evidence="4">
    <location>
        <begin position="31"/>
        <end position="50"/>
    </location>
</feature>
<sequence length="198" mass="22471">MSATVKNIDKADYLLDKGLNILWSKGYNGTSVNDIVSAADVPKGSFYFYFKSKEDFTVRALQRYFSLKRAATIELLNQENIPAVERLFNYYNKRVVIVRDQLNCSLGCMGCNIGLEMAEHSESIRTTIVHEEQKTRQIIVDVVKEAQKDGSIDANIDAGKIVDFIEDAYKGMLTSMKENKCADPLNNFLYFLKTLILK</sequence>
<dbReference type="InterPro" id="IPR009057">
    <property type="entry name" value="Homeodomain-like_sf"/>
</dbReference>
<dbReference type="SUPFAM" id="SSF46689">
    <property type="entry name" value="Homeodomain-like"/>
    <property type="match status" value="1"/>
</dbReference>
<feature type="domain" description="HTH tetR-type" evidence="5">
    <location>
        <begin position="8"/>
        <end position="68"/>
    </location>
</feature>
<organism evidence="6 7">
    <name type="scientific">Galbibacter pacificus</name>
    <dbReference type="NCBI Taxonomy" id="2996052"/>
    <lineage>
        <taxon>Bacteria</taxon>
        <taxon>Pseudomonadati</taxon>
        <taxon>Bacteroidota</taxon>
        <taxon>Flavobacteriia</taxon>
        <taxon>Flavobacteriales</taxon>
        <taxon>Flavobacteriaceae</taxon>
        <taxon>Galbibacter</taxon>
    </lineage>
</organism>
<dbReference type="SUPFAM" id="SSF48498">
    <property type="entry name" value="Tetracyclin repressor-like, C-terminal domain"/>
    <property type="match status" value="1"/>
</dbReference>
<protein>
    <submittedName>
        <fullName evidence="6">TetR/AcrR family transcriptional regulator</fullName>
    </submittedName>
</protein>
<evidence type="ECO:0000256" key="1">
    <source>
        <dbReference type="ARBA" id="ARBA00023015"/>
    </source>
</evidence>
<gene>
    <name evidence="6" type="ORF">OSR52_08055</name>
</gene>
<keyword evidence="3" id="KW-0804">Transcription</keyword>
<accession>A0ABT6FRF1</accession>
<dbReference type="PROSITE" id="PS50977">
    <property type="entry name" value="HTH_TETR_2"/>
    <property type="match status" value="1"/>
</dbReference>